<proteinExistence type="predicted"/>
<gene>
    <name evidence="1" type="ORF">PS631_01195</name>
</gene>
<dbReference type="EMBL" id="CABVHF010000002">
    <property type="protein sequence ID" value="VVM59053.1"/>
    <property type="molecule type" value="Genomic_DNA"/>
</dbReference>
<dbReference type="Proteomes" id="UP000399692">
    <property type="component" value="Unassembled WGS sequence"/>
</dbReference>
<reference evidence="1 2" key="1">
    <citation type="submission" date="2019-09" db="EMBL/GenBank/DDBJ databases">
        <authorList>
            <person name="Chandra G."/>
            <person name="Truman W A."/>
        </authorList>
    </citation>
    <scope>NUCLEOTIDE SEQUENCE [LARGE SCALE GENOMIC DNA]</scope>
    <source>
        <strain evidence="1">PS631</strain>
    </source>
</reference>
<evidence type="ECO:0000313" key="2">
    <source>
        <dbReference type="Proteomes" id="UP000399692"/>
    </source>
</evidence>
<dbReference type="AlphaFoldDB" id="A0A5E6QUK7"/>
<evidence type="ECO:0000313" key="1">
    <source>
        <dbReference type="EMBL" id="VVM59053.1"/>
    </source>
</evidence>
<protein>
    <submittedName>
        <fullName evidence="1">Uncharacterized protein</fullName>
    </submittedName>
</protein>
<accession>A0A5E6QUK7</accession>
<sequence length="89" mass="9070">MSSCLAGPARPNTGSLKAFSALQKARQFTRIAVPAPKTSYPAGSAVGYVKKGDAGSHDSKSGSVCSAGQAINVAWASTDFSIFVHISPV</sequence>
<name>A0A5E6QUK7_PSEFL</name>
<organism evidence="1 2">
    <name type="scientific">Pseudomonas fluorescens</name>
    <dbReference type="NCBI Taxonomy" id="294"/>
    <lineage>
        <taxon>Bacteria</taxon>
        <taxon>Pseudomonadati</taxon>
        <taxon>Pseudomonadota</taxon>
        <taxon>Gammaproteobacteria</taxon>
        <taxon>Pseudomonadales</taxon>
        <taxon>Pseudomonadaceae</taxon>
        <taxon>Pseudomonas</taxon>
    </lineage>
</organism>